<dbReference type="Pfam" id="PF01423">
    <property type="entry name" value="LSM"/>
    <property type="match status" value="1"/>
</dbReference>
<accession>A0A3S3RDX4</accession>
<dbReference type="EMBL" id="RXGA01000003">
    <property type="protein sequence ID" value="RWX72883.1"/>
    <property type="molecule type" value="Genomic_DNA"/>
</dbReference>
<evidence type="ECO:0000259" key="1">
    <source>
        <dbReference type="Pfam" id="PF01423"/>
    </source>
</evidence>
<dbReference type="InterPro" id="IPR011991">
    <property type="entry name" value="ArsR-like_HTH"/>
</dbReference>
<organism evidence="2 3">
    <name type="scientific">Methanosuratincola subterraneus</name>
    <dbReference type="NCBI Taxonomy" id="2593994"/>
    <lineage>
        <taxon>Archaea</taxon>
        <taxon>Thermoproteota</taxon>
        <taxon>Methanosuratincolia</taxon>
        <taxon>Candidatus Methanomethylicales</taxon>
        <taxon>Candidatus Methanomethylicaceae</taxon>
        <taxon>Candidatus Methanosuratincola (ex Vanwonterghem et al. 2016)</taxon>
    </lineage>
</organism>
<gene>
    <name evidence="2" type="ORF">Metus_0857</name>
</gene>
<dbReference type="AlphaFoldDB" id="A0A3S3RDX4"/>
<dbReference type="InterPro" id="IPR036390">
    <property type="entry name" value="WH_DNA-bd_sf"/>
</dbReference>
<comment type="caution">
    <text evidence="2">The sequence shown here is derived from an EMBL/GenBank/DDBJ whole genome shotgun (WGS) entry which is preliminary data.</text>
</comment>
<dbReference type="Proteomes" id="UP000288215">
    <property type="component" value="Unassembled WGS sequence"/>
</dbReference>
<proteinExistence type="predicted"/>
<evidence type="ECO:0000313" key="2">
    <source>
        <dbReference type="EMBL" id="RWX72883.1"/>
    </source>
</evidence>
<dbReference type="Gene3D" id="2.30.30.100">
    <property type="match status" value="1"/>
</dbReference>
<name>A0A3S3RDX4_METS7</name>
<dbReference type="InterPro" id="IPR010920">
    <property type="entry name" value="LSM_dom_sf"/>
</dbReference>
<dbReference type="InterPro" id="IPR001163">
    <property type="entry name" value="Sm_dom_euk/arc"/>
</dbReference>
<feature type="domain" description="Sm" evidence="1">
    <location>
        <begin position="18"/>
        <end position="61"/>
    </location>
</feature>
<reference evidence="2 3" key="1">
    <citation type="submission" date="2018-12" db="EMBL/GenBank/DDBJ databases">
        <title>The complete genome of the methanogenic archaea of the candidate phylum Verstraetearchaeota, obtained from the metagenome of underground thermal water.</title>
        <authorList>
            <person name="Kadnikov V.V."/>
            <person name="Mardanov A.V."/>
            <person name="Beletsky A.V."/>
            <person name="Karnachuk O.V."/>
            <person name="Ravin N.V."/>
        </authorList>
    </citation>
    <scope>NUCLEOTIDE SEQUENCE [LARGE SCALE GENOMIC DNA]</scope>
    <source>
        <strain evidence="2">Ch88</strain>
    </source>
</reference>
<dbReference type="CDD" id="cd00090">
    <property type="entry name" value="HTH_ARSR"/>
    <property type="match status" value="1"/>
</dbReference>
<dbReference type="SUPFAM" id="SSF46785">
    <property type="entry name" value="Winged helix' DNA-binding domain"/>
    <property type="match status" value="1"/>
</dbReference>
<sequence>MGDQRLQTKDKVTVVDRLKGYINSIVEVHLMDEQVITGRLVQVDEDLLNIFLEDCTDLSGKVSPAAVIMGASISHINIVSLPACESLDDKVYDLISKNGEMTVNEIAKILNAKPSSVSSALRRLKRNGMLPGTRRNIRQP</sequence>
<dbReference type="Gene3D" id="1.10.10.10">
    <property type="entry name" value="Winged helix-like DNA-binding domain superfamily/Winged helix DNA-binding domain"/>
    <property type="match status" value="1"/>
</dbReference>
<dbReference type="Pfam" id="PF13412">
    <property type="entry name" value="HTH_24"/>
    <property type="match status" value="1"/>
</dbReference>
<dbReference type="SUPFAM" id="SSF50182">
    <property type="entry name" value="Sm-like ribonucleoproteins"/>
    <property type="match status" value="1"/>
</dbReference>
<protein>
    <recommendedName>
        <fullName evidence="1">Sm domain-containing protein</fullName>
    </recommendedName>
</protein>
<evidence type="ECO:0000313" key="3">
    <source>
        <dbReference type="Proteomes" id="UP000288215"/>
    </source>
</evidence>
<dbReference type="InterPro" id="IPR036388">
    <property type="entry name" value="WH-like_DNA-bd_sf"/>
</dbReference>